<proteinExistence type="predicted"/>
<evidence type="ECO:0000313" key="3">
    <source>
        <dbReference type="Proteomes" id="UP000030403"/>
    </source>
</evidence>
<keyword evidence="1" id="KW-1133">Transmembrane helix</keyword>
<dbReference type="AlphaFoldDB" id="A0A0A5G7N1"/>
<feature type="transmembrane region" description="Helical" evidence="1">
    <location>
        <begin position="28"/>
        <end position="47"/>
    </location>
</feature>
<evidence type="ECO:0008006" key="4">
    <source>
        <dbReference type="Google" id="ProtNLM"/>
    </source>
</evidence>
<feature type="transmembrane region" description="Helical" evidence="1">
    <location>
        <begin position="67"/>
        <end position="89"/>
    </location>
</feature>
<accession>A0A0A5G7N1</accession>
<dbReference type="eggNOG" id="ENOG5032SZF">
    <property type="taxonomic scope" value="Bacteria"/>
</dbReference>
<comment type="caution">
    <text evidence="2">The sequence shown here is derived from an EMBL/GenBank/DDBJ whole genome shotgun (WGS) entry which is preliminary data.</text>
</comment>
<dbReference type="Proteomes" id="UP000030403">
    <property type="component" value="Unassembled WGS sequence"/>
</dbReference>
<evidence type="ECO:0000256" key="1">
    <source>
        <dbReference type="SAM" id="Phobius"/>
    </source>
</evidence>
<dbReference type="EMBL" id="AVPF01000026">
    <property type="protein sequence ID" value="KGX87105.1"/>
    <property type="molecule type" value="Genomic_DNA"/>
</dbReference>
<evidence type="ECO:0000313" key="2">
    <source>
        <dbReference type="EMBL" id="KGX87105.1"/>
    </source>
</evidence>
<reference evidence="2 3" key="1">
    <citation type="submission" date="2013-08" db="EMBL/GenBank/DDBJ databases">
        <authorList>
            <person name="Huang J."/>
            <person name="Wang G."/>
        </authorList>
    </citation>
    <scope>NUCLEOTIDE SEQUENCE [LARGE SCALE GENOMIC DNA]</scope>
    <source>
        <strain evidence="2 3">BH030004</strain>
    </source>
</reference>
<keyword evidence="1" id="KW-0812">Transmembrane</keyword>
<keyword evidence="1" id="KW-0472">Membrane</keyword>
<dbReference type="OrthoDB" id="9813911at2"/>
<feature type="transmembrane region" description="Helical" evidence="1">
    <location>
        <begin position="5"/>
        <end position="22"/>
    </location>
</feature>
<dbReference type="Pfam" id="PF14079">
    <property type="entry name" value="DUF4260"/>
    <property type="match status" value="1"/>
</dbReference>
<organism evidence="2 3">
    <name type="scientific">Pontibacillus marinus BH030004 = DSM 16465</name>
    <dbReference type="NCBI Taxonomy" id="1385511"/>
    <lineage>
        <taxon>Bacteria</taxon>
        <taxon>Bacillati</taxon>
        <taxon>Bacillota</taxon>
        <taxon>Bacilli</taxon>
        <taxon>Bacillales</taxon>
        <taxon>Bacillaceae</taxon>
        <taxon>Pontibacillus</taxon>
    </lineage>
</organism>
<protein>
    <recommendedName>
        <fullName evidence="4">DUF4260 domain-containing protein</fullName>
    </recommendedName>
</protein>
<gene>
    <name evidence="2" type="ORF">N783_10315</name>
</gene>
<dbReference type="InterPro" id="IPR025356">
    <property type="entry name" value="DUF4260"/>
</dbReference>
<dbReference type="STRING" id="1385511.GCA_000425225_03319"/>
<name>A0A0A5G7N1_9BACI</name>
<sequence>MVKRLLHSEGLVVFILSIYFYSQIGESWWMFFLLLLAPDLSMLGYLINNKLGSVTYNVFHSYSVPLLCLLVSVILESPLFIGIGIIWVAHIGMDRTVGYGLKYPTQFKDTHLQKIG</sequence>
<keyword evidence="3" id="KW-1185">Reference proteome</keyword>
<dbReference type="RefSeq" id="WP_027446925.1">
    <property type="nucleotide sequence ID" value="NZ_AULJ01000043.1"/>
</dbReference>